<dbReference type="Gene3D" id="1.10.8.20">
    <property type="entry name" value="N-terminal domain of phosphatidylinositol transfer protein sec14p"/>
    <property type="match status" value="1"/>
</dbReference>
<feature type="region of interest" description="Disordered" evidence="10">
    <location>
        <begin position="1"/>
        <end position="85"/>
    </location>
</feature>
<evidence type="ECO:0008006" key="15">
    <source>
        <dbReference type="Google" id="ProtNLM"/>
    </source>
</evidence>
<evidence type="ECO:0000313" key="13">
    <source>
        <dbReference type="EMBL" id="KAK4256432.1"/>
    </source>
</evidence>
<feature type="compositionally biased region" description="Basic and acidic residues" evidence="10">
    <location>
        <begin position="181"/>
        <end position="231"/>
    </location>
</feature>
<dbReference type="PROSITE" id="PS50866">
    <property type="entry name" value="GOLD"/>
    <property type="match status" value="1"/>
</dbReference>
<proteinExistence type="inferred from homology"/>
<dbReference type="GO" id="GO:0008289">
    <property type="term" value="F:lipid binding"/>
    <property type="evidence" value="ECO:0007669"/>
    <property type="project" value="UniProtKB-KW"/>
</dbReference>
<dbReference type="Pfam" id="PF03765">
    <property type="entry name" value="CRAL_TRIO_N"/>
    <property type="match status" value="1"/>
</dbReference>
<evidence type="ECO:0000256" key="1">
    <source>
        <dbReference type="ARBA" id="ARBA00004370"/>
    </source>
</evidence>
<evidence type="ECO:0000256" key="2">
    <source>
        <dbReference type="ARBA" id="ARBA00004496"/>
    </source>
</evidence>
<evidence type="ECO:0000256" key="8">
    <source>
        <dbReference type="ARBA" id="ARBA00023136"/>
    </source>
</evidence>
<dbReference type="SUPFAM" id="SSF46938">
    <property type="entry name" value="CRAL/TRIO N-terminal domain"/>
    <property type="match status" value="1"/>
</dbReference>
<dbReference type="InterPro" id="IPR036273">
    <property type="entry name" value="CRAL/TRIO_N_dom_sf"/>
</dbReference>
<dbReference type="EMBL" id="JAWXYG010000013">
    <property type="protein sequence ID" value="KAK4256432.1"/>
    <property type="molecule type" value="Genomic_DNA"/>
</dbReference>
<dbReference type="InterPro" id="IPR044834">
    <property type="entry name" value="PATL"/>
</dbReference>
<evidence type="ECO:0000256" key="9">
    <source>
        <dbReference type="ARBA" id="ARBA00023306"/>
    </source>
</evidence>
<evidence type="ECO:0000256" key="7">
    <source>
        <dbReference type="ARBA" id="ARBA00023121"/>
    </source>
</evidence>
<comment type="similarity">
    <text evidence="3">Belongs to the patellin family.</text>
</comment>
<feature type="domain" description="CRAL-TRIO" evidence="11">
    <location>
        <begin position="359"/>
        <end position="534"/>
    </location>
</feature>
<dbReference type="Pfam" id="PF00650">
    <property type="entry name" value="CRAL_TRIO"/>
    <property type="match status" value="1"/>
</dbReference>
<feature type="compositionally biased region" description="Basic and acidic residues" evidence="10">
    <location>
        <begin position="126"/>
        <end position="173"/>
    </location>
</feature>
<keyword evidence="4" id="KW-0813">Transport</keyword>
<evidence type="ECO:0000256" key="4">
    <source>
        <dbReference type="ARBA" id="ARBA00022448"/>
    </source>
</evidence>
<keyword evidence="9" id="KW-0131">Cell cycle</keyword>
<organism evidence="13 14">
    <name type="scientific">Acacia crassicarpa</name>
    <name type="common">northern wattle</name>
    <dbReference type="NCBI Taxonomy" id="499986"/>
    <lineage>
        <taxon>Eukaryota</taxon>
        <taxon>Viridiplantae</taxon>
        <taxon>Streptophyta</taxon>
        <taxon>Embryophyta</taxon>
        <taxon>Tracheophyta</taxon>
        <taxon>Spermatophyta</taxon>
        <taxon>Magnoliopsida</taxon>
        <taxon>eudicotyledons</taxon>
        <taxon>Gunneridae</taxon>
        <taxon>Pentapetalae</taxon>
        <taxon>rosids</taxon>
        <taxon>fabids</taxon>
        <taxon>Fabales</taxon>
        <taxon>Fabaceae</taxon>
        <taxon>Caesalpinioideae</taxon>
        <taxon>mimosoid clade</taxon>
        <taxon>Acacieae</taxon>
        <taxon>Acacia</taxon>
    </lineage>
</organism>
<comment type="subcellular location">
    <subcellularLocation>
        <location evidence="2">Cytoplasm</location>
    </subcellularLocation>
    <subcellularLocation>
        <location evidence="1">Membrane</location>
    </subcellularLocation>
</comment>
<dbReference type="SUPFAM" id="SSF52087">
    <property type="entry name" value="CRAL/TRIO domain"/>
    <property type="match status" value="1"/>
</dbReference>
<sequence>MAEEPKKAAEEVAAVEAVAEKSVVEEKEETEKPVIEAEPEKEKPIAESEKKDEEKPAGPTEEVVEDEKPKAPTEGSKIAQSVSFKEETYVVADLPESQKKALDELKHLVQEARNKHEFTAPPPVAAKEEPVAAKEEEEKKAPEVVTTEEKKEEEKEEEKPAAAEEKTEAEPPKEVVVAEPAKVEAEAVTEEKKEEEKLAPEAPVAEEKKEEEKKEVVEPVTEEKKDEEKPTPEAAVATEVAEKVFTEVQDDSKEVETIKDTVVSVSEEAAPAAKDGEATAPVPETAAPEKNVEEEVPAPPPPPPEEVSIWGIPLLADERSDVILLKFLRARDFKVKDAFTMIKNTVRWRKEFGIDALVEEDLGNDWDKVVFTHGYDKEGHPVCYNVFGEFENKELYQNTFSDEEKRQKFIRWRIQFLEKSVRKFDYSPTGISTIVQVNDLRNSPGLGKKEHRLATNQALQLLQDNYPEFLAKQVFINVPWWYLAFSRMIGPFLTQRTKSKFVFAGPSKSAETLFKYIAPEHVPVQYGGLSREGDYEFTTADSVTEFTIKPSTKHIIEFPASEPSHLVWELRIVGWEVSYGAEFVPSAEDRYTVIVQKSRKIGVSDETIISNDFKIGEPGKVVLTIDNQTSKKKKLLYRSKTKPISE</sequence>
<feature type="compositionally biased region" description="Basic and acidic residues" evidence="10">
    <location>
        <begin position="1"/>
        <end position="10"/>
    </location>
</feature>
<feature type="compositionally biased region" description="Basic and acidic residues" evidence="10">
    <location>
        <begin position="18"/>
        <end position="56"/>
    </location>
</feature>
<dbReference type="PANTHER" id="PTHR45932:SF27">
    <property type="entry name" value="PATELLIN-2"/>
    <property type="match status" value="1"/>
</dbReference>
<gene>
    <name evidence="13" type="ORF">QN277_009298</name>
</gene>
<evidence type="ECO:0000259" key="12">
    <source>
        <dbReference type="PROSITE" id="PS50866"/>
    </source>
</evidence>
<keyword evidence="5" id="KW-0963">Cytoplasm</keyword>
<evidence type="ECO:0000259" key="11">
    <source>
        <dbReference type="PROSITE" id="PS50191"/>
    </source>
</evidence>
<dbReference type="GO" id="GO:0005737">
    <property type="term" value="C:cytoplasm"/>
    <property type="evidence" value="ECO:0007669"/>
    <property type="project" value="UniProtKB-SubCell"/>
</dbReference>
<feature type="compositionally biased region" description="Low complexity" evidence="10">
    <location>
        <begin position="267"/>
        <end position="289"/>
    </location>
</feature>
<dbReference type="InterPro" id="IPR056794">
    <property type="entry name" value="PATL1-6_C_GOLD"/>
</dbReference>
<dbReference type="AlphaFoldDB" id="A0AAE1M7J2"/>
<keyword evidence="6" id="KW-0132">Cell division</keyword>
<protein>
    <recommendedName>
        <fullName evidence="15">Patellin-3</fullName>
    </recommendedName>
</protein>
<dbReference type="GO" id="GO:0016020">
    <property type="term" value="C:membrane"/>
    <property type="evidence" value="ECO:0007669"/>
    <property type="project" value="UniProtKB-SubCell"/>
</dbReference>
<dbReference type="Gene3D" id="2.60.120.680">
    <property type="entry name" value="GOLD domain"/>
    <property type="match status" value="1"/>
</dbReference>
<keyword evidence="7" id="KW-0446">Lipid-binding</keyword>
<dbReference type="InterPro" id="IPR036598">
    <property type="entry name" value="GOLD_dom_sf"/>
</dbReference>
<dbReference type="Gene3D" id="3.40.525.10">
    <property type="entry name" value="CRAL-TRIO lipid binding domain"/>
    <property type="match status" value="1"/>
</dbReference>
<dbReference type="CDD" id="cd00170">
    <property type="entry name" value="SEC14"/>
    <property type="match status" value="1"/>
</dbReference>
<evidence type="ECO:0000256" key="5">
    <source>
        <dbReference type="ARBA" id="ARBA00022490"/>
    </source>
</evidence>
<dbReference type="PROSITE" id="PS50191">
    <property type="entry name" value="CRAL_TRIO"/>
    <property type="match status" value="1"/>
</dbReference>
<accession>A0AAE1M7J2</accession>
<keyword evidence="14" id="KW-1185">Reference proteome</keyword>
<reference evidence="13" key="1">
    <citation type="submission" date="2023-10" db="EMBL/GenBank/DDBJ databases">
        <title>Chromosome-level genome of the transformable northern wattle, Acacia crassicarpa.</title>
        <authorList>
            <person name="Massaro I."/>
            <person name="Sinha N.R."/>
            <person name="Poethig S."/>
            <person name="Leichty A.R."/>
        </authorList>
    </citation>
    <scope>NUCLEOTIDE SEQUENCE</scope>
    <source>
        <strain evidence="13">Acra3RX</strain>
        <tissue evidence="13">Leaf</tissue>
    </source>
</reference>
<name>A0AAE1M7J2_9FABA</name>
<feature type="region of interest" description="Disordered" evidence="10">
    <location>
        <begin position="114"/>
        <end position="238"/>
    </location>
</feature>
<evidence type="ECO:0000256" key="6">
    <source>
        <dbReference type="ARBA" id="ARBA00022618"/>
    </source>
</evidence>
<feature type="domain" description="GOLD" evidence="12">
    <location>
        <begin position="536"/>
        <end position="641"/>
    </location>
</feature>
<dbReference type="InterPro" id="IPR009038">
    <property type="entry name" value="GOLD_dom"/>
</dbReference>
<keyword evidence="8" id="KW-0472">Membrane</keyword>
<dbReference type="Proteomes" id="UP001293593">
    <property type="component" value="Unassembled WGS sequence"/>
</dbReference>
<dbReference type="InterPro" id="IPR001251">
    <property type="entry name" value="CRAL-TRIO_dom"/>
</dbReference>
<evidence type="ECO:0000256" key="10">
    <source>
        <dbReference type="SAM" id="MobiDB-lite"/>
    </source>
</evidence>
<dbReference type="SUPFAM" id="SSF101576">
    <property type="entry name" value="Supernatant protein factor (SPF), C-terminal domain"/>
    <property type="match status" value="1"/>
</dbReference>
<dbReference type="GO" id="GO:0051301">
    <property type="term" value="P:cell division"/>
    <property type="evidence" value="ECO:0007669"/>
    <property type="project" value="UniProtKB-KW"/>
</dbReference>
<dbReference type="Pfam" id="PF25099">
    <property type="entry name" value="GOLD_PATL1_C"/>
    <property type="match status" value="1"/>
</dbReference>
<dbReference type="InterPro" id="IPR011074">
    <property type="entry name" value="CRAL/TRIO_N_dom"/>
</dbReference>
<evidence type="ECO:0000313" key="14">
    <source>
        <dbReference type="Proteomes" id="UP001293593"/>
    </source>
</evidence>
<evidence type="ECO:0000256" key="3">
    <source>
        <dbReference type="ARBA" id="ARBA00007155"/>
    </source>
</evidence>
<dbReference type="SMART" id="SM00516">
    <property type="entry name" value="SEC14"/>
    <property type="match status" value="1"/>
</dbReference>
<feature type="region of interest" description="Disordered" evidence="10">
    <location>
        <begin position="267"/>
        <end position="303"/>
    </location>
</feature>
<dbReference type="SMART" id="SM01100">
    <property type="entry name" value="CRAL_TRIO_N"/>
    <property type="match status" value="1"/>
</dbReference>
<comment type="caution">
    <text evidence="13">The sequence shown here is derived from an EMBL/GenBank/DDBJ whole genome shotgun (WGS) entry which is preliminary data.</text>
</comment>
<dbReference type="PANTHER" id="PTHR45932">
    <property type="entry name" value="PATELLIN-1"/>
    <property type="match status" value="1"/>
</dbReference>
<dbReference type="InterPro" id="IPR036865">
    <property type="entry name" value="CRAL-TRIO_dom_sf"/>
</dbReference>